<comment type="caution">
    <text evidence="2">The sequence shown here is derived from an EMBL/GenBank/DDBJ whole genome shotgun (WGS) entry which is preliminary data.</text>
</comment>
<dbReference type="InterPro" id="IPR035985">
    <property type="entry name" value="Ubiquitin-activating_enz"/>
</dbReference>
<dbReference type="CDD" id="cd00755">
    <property type="entry name" value="YgdL_like"/>
    <property type="match status" value="1"/>
</dbReference>
<evidence type="ECO:0000313" key="2">
    <source>
        <dbReference type="EMBL" id="KHE41565.1"/>
    </source>
</evidence>
<dbReference type="InterPro" id="IPR045886">
    <property type="entry name" value="ThiF/MoeB/HesA"/>
</dbReference>
<sequence length="239" mass="25924">MEWLERTELLLGRAKLDRLRQANVLIVGLGGVGAYAAEMICRAGVGSMTIADADTVSASNINRQLVALTSTIGQAKTSVLAQRLLDINPDLQLRTVGEFIKDEATYTLLDSEPYTYVVDAIDTLSPKAHLIKGCLDRGIPVVSSMGAGAKTDPTKVEIEDIARTHHCPLAHMLRKRLHKMGIHTGFQAVFSAEKIREGAMIIDEQTNKKSNTGTISYMPAVFGCCCASVVVRDLIGELR</sequence>
<evidence type="ECO:0000313" key="3">
    <source>
        <dbReference type="Proteomes" id="UP000030889"/>
    </source>
</evidence>
<protein>
    <submittedName>
        <fullName evidence="2">MoeB</fullName>
    </submittedName>
</protein>
<dbReference type="EMBL" id="JRGF01000010">
    <property type="protein sequence ID" value="KHE41565.1"/>
    <property type="molecule type" value="Genomic_DNA"/>
</dbReference>
<reference evidence="2 3" key="1">
    <citation type="submission" date="2014-09" db="EMBL/GenBank/DDBJ databases">
        <title>Alistipes sp. 627, sp. nov., a novel member of the family Rikenellaceae isolated from human faeces.</title>
        <authorList>
            <person name="Shkoporov A.N."/>
            <person name="Chaplin A.V."/>
            <person name="Motuzova O.V."/>
            <person name="Kafarskaia L.I."/>
            <person name="Khokhlova E.V."/>
            <person name="Efimov B.A."/>
        </authorList>
    </citation>
    <scope>NUCLEOTIDE SEQUENCE [LARGE SCALE GENOMIC DNA]</scope>
    <source>
        <strain evidence="2 3">627</strain>
    </source>
</reference>
<dbReference type="Pfam" id="PF00899">
    <property type="entry name" value="ThiF"/>
    <property type="match status" value="1"/>
</dbReference>
<evidence type="ECO:0000259" key="1">
    <source>
        <dbReference type="Pfam" id="PF00899"/>
    </source>
</evidence>
<dbReference type="RefSeq" id="WP_035473869.1">
    <property type="nucleotide sequence ID" value="NZ_JRGF01000010.1"/>
</dbReference>
<dbReference type="SUPFAM" id="SSF69572">
    <property type="entry name" value="Activating enzymes of the ubiquitin-like proteins"/>
    <property type="match status" value="1"/>
</dbReference>
<dbReference type="InterPro" id="IPR000594">
    <property type="entry name" value="ThiF_NAD_FAD-bd"/>
</dbReference>
<dbReference type="Gene3D" id="3.40.50.720">
    <property type="entry name" value="NAD(P)-binding Rossmann-like Domain"/>
    <property type="match status" value="1"/>
</dbReference>
<dbReference type="Proteomes" id="UP000030889">
    <property type="component" value="Unassembled WGS sequence"/>
</dbReference>
<accession>A0ABR4YHI2</accession>
<organism evidence="2 3">
    <name type="scientific">Alistipes inops</name>
    <dbReference type="NCBI Taxonomy" id="1501391"/>
    <lineage>
        <taxon>Bacteria</taxon>
        <taxon>Pseudomonadati</taxon>
        <taxon>Bacteroidota</taxon>
        <taxon>Bacteroidia</taxon>
        <taxon>Bacteroidales</taxon>
        <taxon>Rikenellaceae</taxon>
        <taxon>Alistipes</taxon>
    </lineage>
</organism>
<gene>
    <name evidence="2" type="ORF">LG35_08270</name>
</gene>
<name>A0ABR4YHI2_9BACT</name>
<proteinExistence type="predicted"/>
<dbReference type="PANTHER" id="PTHR43267:SF1">
    <property type="entry name" value="TRNA THREONYLCARBAMOYLADENOSINE DEHYDRATASE"/>
    <property type="match status" value="1"/>
</dbReference>
<feature type="domain" description="THIF-type NAD/FAD binding fold" evidence="1">
    <location>
        <begin position="10"/>
        <end position="236"/>
    </location>
</feature>
<keyword evidence="3" id="KW-1185">Reference proteome</keyword>
<dbReference type="PANTHER" id="PTHR43267">
    <property type="entry name" value="TRNA THREONYLCARBAMOYLADENOSINE DEHYDRATASE"/>
    <property type="match status" value="1"/>
</dbReference>